<sequence>MITPKQNQQILIGIAIIFRDNRGKRQWFVVKQKEDGEWELPKVTVRKGESSVRAVIRLTGEQAGMATKVLEEAGRATGTTIVNGKSISQKFYYYLMILKAGGADAIGFNDFIWLENAQAMKKVTIKREREMLRSAKDILKEWEKTHNKKQQF</sequence>
<comment type="caution">
    <text evidence="2">The sequence shown here is derived from an EMBL/GenBank/DDBJ whole genome shotgun (WGS) entry which is preliminary data.</text>
</comment>
<dbReference type="InterPro" id="IPR015797">
    <property type="entry name" value="NUDIX_hydrolase-like_dom_sf"/>
</dbReference>
<dbReference type="AlphaFoldDB" id="A0A0G0LME3"/>
<reference evidence="2 3" key="1">
    <citation type="journal article" date="2015" name="Nature">
        <title>rRNA introns, odd ribosomes, and small enigmatic genomes across a large radiation of phyla.</title>
        <authorList>
            <person name="Brown C.T."/>
            <person name="Hug L.A."/>
            <person name="Thomas B.C."/>
            <person name="Sharon I."/>
            <person name="Castelle C.J."/>
            <person name="Singh A."/>
            <person name="Wilkins M.J."/>
            <person name="Williams K.H."/>
            <person name="Banfield J.F."/>
        </authorList>
    </citation>
    <scope>NUCLEOTIDE SEQUENCE [LARGE SCALE GENOMIC DNA]</scope>
</reference>
<dbReference type="STRING" id="1618572.UT17_C0003G0230"/>
<protein>
    <recommendedName>
        <fullName evidence="1">Nudix hydrolase domain-containing protein</fullName>
    </recommendedName>
</protein>
<feature type="domain" description="Nudix hydrolase" evidence="1">
    <location>
        <begin position="13"/>
        <end position="132"/>
    </location>
</feature>
<accession>A0A0G0LME3</accession>
<evidence type="ECO:0000259" key="1">
    <source>
        <dbReference type="Pfam" id="PF00293"/>
    </source>
</evidence>
<dbReference type="Gene3D" id="3.90.79.10">
    <property type="entry name" value="Nucleoside Triphosphate Pyrophosphohydrolase"/>
    <property type="match status" value="1"/>
</dbReference>
<organism evidence="2 3">
    <name type="scientific">Candidatus Woesebacteria bacterium GW2011_GWB1_39_10</name>
    <dbReference type="NCBI Taxonomy" id="1618572"/>
    <lineage>
        <taxon>Bacteria</taxon>
        <taxon>Candidatus Woeseibacteriota</taxon>
    </lineage>
</organism>
<dbReference type="Proteomes" id="UP000034774">
    <property type="component" value="Unassembled WGS sequence"/>
</dbReference>
<evidence type="ECO:0000313" key="3">
    <source>
        <dbReference type="Proteomes" id="UP000034774"/>
    </source>
</evidence>
<dbReference type="InterPro" id="IPR000086">
    <property type="entry name" value="NUDIX_hydrolase_dom"/>
</dbReference>
<dbReference type="SUPFAM" id="SSF55811">
    <property type="entry name" value="Nudix"/>
    <property type="match status" value="1"/>
</dbReference>
<evidence type="ECO:0000313" key="2">
    <source>
        <dbReference type="EMBL" id="KKQ92207.1"/>
    </source>
</evidence>
<name>A0A0G0LME3_9BACT</name>
<proteinExistence type="predicted"/>
<gene>
    <name evidence="2" type="ORF">UT17_C0003G0230</name>
</gene>
<dbReference type="EMBL" id="LBVU01000003">
    <property type="protein sequence ID" value="KKQ92207.1"/>
    <property type="molecule type" value="Genomic_DNA"/>
</dbReference>
<dbReference type="Pfam" id="PF00293">
    <property type="entry name" value="NUDIX"/>
    <property type="match status" value="1"/>
</dbReference>